<feature type="transmembrane region" description="Helical" evidence="1">
    <location>
        <begin position="180"/>
        <end position="202"/>
    </location>
</feature>
<protein>
    <recommendedName>
        <fullName evidence="6">GGDEF domain-containing protein</fullName>
    </recommendedName>
</protein>
<dbReference type="AlphaFoldDB" id="X0RXH1"/>
<evidence type="ECO:0008006" key="6">
    <source>
        <dbReference type="Google" id="ProtNLM"/>
    </source>
</evidence>
<reference evidence="5" key="1">
    <citation type="journal article" date="2014" name="Front. Microbiol.">
        <title>High frequency of phylogenetically diverse reductive dehalogenase-homologous genes in deep subseafloor sedimentary metagenomes.</title>
        <authorList>
            <person name="Kawai M."/>
            <person name="Futagami T."/>
            <person name="Toyoda A."/>
            <person name="Takaki Y."/>
            <person name="Nishi S."/>
            <person name="Hori S."/>
            <person name="Arai W."/>
            <person name="Tsubouchi T."/>
            <person name="Morono Y."/>
            <person name="Uchiyama I."/>
            <person name="Ito T."/>
            <person name="Fujiyama A."/>
            <person name="Inagaki F."/>
            <person name="Takami H."/>
        </authorList>
    </citation>
    <scope>NUCLEOTIDE SEQUENCE</scope>
    <source>
        <strain evidence="5">Expedition CK06-06</strain>
    </source>
</reference>
<dbReference type="SMART" id="SM00086">
    <property type="entry name" value="PAC"/>
    <property type="match status" value="1"/>
</dbReference>
<organism evidence="5">
    <name type="scientific">marine sediment metagenome</name>
    <dbReference type="NCBI Taxonomy" id="412755"/>
    <lineage>
        <taxon>unclassified sequences</taxon>
        <taxon>metagenomes</taxon>
        <taxon>ecological metagenomes</taxon>
    </lineage>
</organism>
<evidence type="ECO:0000259" key="2">
    <source>
        <dbReference type="PROSITE" id="PS50112"/>
    </source>
</evidence>
<dbReference type="Pfam" id="PF13426">
    <property type="entry name" value="PAS_9"/>
    <property type="match status" value="1"/>
</dbReference>
<feature type="transmembrane region" description="Helical" evidence="1">
    <location>
        <begin position="153"/>
        <end position="174"/>
    </location>
</feature>
<dbReference type="NCBIfam" id="TIGR00229">
    <property type="entry name" value="sensory_box"/>
    <property type="match status" value="1"/>
</dbReference>
<dbReference type="InterPro" id="IPR000014">
    <property type="entry name" value="PAS"/>
</dbReference>
<dbReference type="InterPro" id="IPR000160">
    <property type="entry name" value="GGDEF_dom"/>
</dbReference>
<feature type="domain" description="GGDEF" evidence="4">
    <location>
        <begin position="366"/>
        <end position="492"/>
    </location>
</feature>
<feature type="domain" description="PAC" evidence="3">
    <location>
        <begin position="282"/>
        <end position="334"/>
    </location>
</feature>
<feature type="non-terminal residue" evidence="5">
    <location>
        <position position="1"/>
    </location>
</feature>
<dbReference type="PROSITE" id="PS50887">
    <property type="entry name" value="GGDEF"/>
    <property type="match status" value="1"/>
</dbReference>
<dbReference type="InterPro" id="IPR052163">
    <property type="entry name" value="DGC-Regulatory_Protein"/>
</dbReference>
<keyword evidence="1" id="KW-0812">Transmembrane</keyword>
<feature type="transmembrane region" description="Helical" evidence="1">
    <location>
        <begin position="9"/>
        <end position="31"/>
    </location>
</feature>
<dbReference type="PROSITE" id="PS50112">
    <property type="entry name" value="PAS"/>
    <property type="match status" value="1"/>
</dbReference>
<evidence type="ECO:0000313" key="5">
    <source>
        <dbReference type="EMBL" id="GAF73468.1"/>
    </source>
</evidence>
<dbReference type="Pfam" id="PF16927">
    <property type="entry name" value="HisKA_7TM"/>
    <property type="match status" value="1"/>
</dbReference>
<dbReference type="InterPro" id="IPR029787">
    <property type="entry name" value="Nucleotide_cyclase"/>
</dbReference>
<dbReference type="CDD" id="cd01949">
    <property type="entry name" value="GGDEF"/>
    <property type="match status" value="1"/>
</dbReference>
<dbReference type="Gene3D" id="3.30.450.20">
    <property type="entry name" value="PAS domain"/>
    <property type="match status" value="1"/>
</dbReference>
<evidence type="ECO:0000259" key="3">
    <source>
        <dbReference type="PROSITE" id="PS50113"/>
    </source>
</evidence>
<dbReference type="InterPro" id="IPR035965">
    <property type="entry name" value="PAS-like_dom_sf"/>
</dbReference>
<dbReference type="SUPFAM" id="SSF55073">
    <property type="entry name" value="Nucleotide cyclase"/>
    <property type="match status" value="1"/>
</dbReference>
<feature type="transmembrane region" description="Helical" evidence="1">
    <location>
        <begin position="77"/>
        <end position="97"/>
    </location>
</feature>
<feature type="domain" description="PAS" evidence="2">
    <location>
        <begin position="218"/>
        <end position="266"/>
    </location>
</feature>
<evidence type="ECO:0000259" key="4">
    <source>
        <dbReference type="PROSITE" id="PS50887"/>
    </source>
</evidence>
<name>X0RXH1_9ZZZZ</name>
<dbReference type="NCBIfam" id="TIGR00254">
    <property type="entry name" value="GGDEF"/>
    <property type="match status" value="1"/>
</dbReference>
<dbReference type="InterPro" id="IPR031621">
    <property type="entry name" value="HisKA_7TM"/>
</dbReference>
<dbReference type="PANTHER" id="PTHR46663:SF4">
    <property type="entry name" value="DIGUANYLATE CYCLASE DGCT-RELATED"/>
    <property type="match status" value="1"/>
</dbReference>
<dbReference type="InterPro" id="IPR043128">
    <property type="entry name" value="Rev_trsase/Diguanyl_cyclase"/>
</dbReference>
<dbReference type="SMART" id="SM00091">
    <property type="entry name" value="PAS"/>
    <property type="match status" value="1"/>
</dbReference>
<accession>X0RXH1</accession>
<dbReference type="InterPro" id="IPR000700">
    <property type="entry name" value="PAS-assoc_C"/>
</dbReference>
<dbReference type="Pfam" id="PF00990">
    <property type="entry name" value="GGDEF"/>
    <property type="match status" value="1"/>
</dbReference>
<sequence length="492" mass="56541">LLWKDPKSLLNRVCAGFLACLAIWSFAYIFIHNINILKDTAMLFDNISSIGWASFASFFLWFSFIFTEKKEILKTRIIYPLIFIPPLLFIYTQWAGFLTVDYIKKPWGWEIVWSESIWLYSYYLYYLLFMAIGLYLILNFGKKTKEPIKKKQARIIFIATLIPFILGTLTDMILPELLTYNMPLLGDVITLIWALGIVYVVAKYKLMVITPALAADNIISTMADSLILLDRQGTIASVNKAVLDLSGYGKDELKGKSIEIFFREKDFKSTLLDRAIKKEAVRNYELNFKTKTGDHIPVIFSSSTMMDEAGGMAGIVCIIKDITELKKAEEKLEKLARIDSLTGCYNRGYGLELLDRQIKLSHRSKSPLLLTFLDIDGFKAINDNFGHDEGDKVLKEVNGLFKSTLREIDIICRMGGDEFLLIFPDSSSKEASPIRNRLKKNLSQLNKRIKKDYQIKFSMGFSEYLPDKQKALDELINIADQKMYEEKKKKKE</sequence>
<proteinExistence type="predicted"/>
<dbReference type="Gene3D" id="3.30.70.270">
    <property type="match status" value="1"/>
</dbReference>
<dbReference type="EMBL" id="BARS01000195">
    <property type="protein sequence ID" value="GAF73468.1"/>
    <property type="molecule type" value="Genomic_DNA"/>
</dbReference>
<keyword evidence="1" id="KW-1133">Transmembrane helix</keyword>
<evidence type="ECO:0000256" key="1">
    <source>
        <dbReference type="SAM" id="Phobius"/>
    </source>
</evidence>
<dbReference type="PANTHER" id="PTHR46663">
    <property type="entry name" value="DIGUANYLATE CYCLASE DGCT-RELATED"/>
    <property type="match status" value="1"/>
</dbReference>
<keyword evidence="1" id="KW-0472">Membrane</keyword>
<dbReference type="SMART" id="SM00267">
    <property type="entry name" value="GGDEF"/>
    <property type="match status" value="1"/>
</dbReference>
<dbReference type="SUPFAM" id="SSF55785">
    <property type="entry name" value="PYP-like sensor domain (PAS domain)"/>
    <property type="match status" value="1"/>
</dbReference>
<dbReference type="PROSITE" id="PS50113">
    <property type="entry name" value="PAC"/>
    <property type="match status" value="1"/>
</dbReference>
<gene>
    <name evidence="5" type="ORF">S01H1_00542</name>
</gene>
<dbReference type="FunFam" id="3.30.70.270:FF:000001">
    <property type="entry name" value="Diguanylate cyclase domain protein"/>
    <property type="match status" value="1"/>
</dbReference>
<comment type="caution">
    <text evidence="5">The sequence shown here is derived from an EMBL/GenBank/DDBJ whole genome shotgun (WGS) entry which is preliminary data.</text>
</comment>
<dbReference type="InterPro" id="IPR001610">
    <property type="entry name" value="PAC"/>
</dbReference>
<feature type="transmembrane region" description="Helical" evidence="1">
    <location>
        <begin position="117"/>
        <end position="141"/>
    </location>
</feature>
<dbReference type="CDD" id="cd00130">
    <property type="entry name" value="PAS"/>
    <property type="match status" value="1"/>
</dbReference>
<feature type="transmembrane region" description="Helical" evidence="1">
    <location>
        <begin position="43"/>
        <end position="65"/>
    </location>
</feature>